<gene>
    <name evidence="11" type="ORF">JCM15093_2774</name>
</gene>
<evidence type="ECO:0000256" key="5">
    <source>
        <dbReference type="ARBA" id="ARBA00022692"/>
    </source>
</evidence>
<evidence type="ECO:0000256" key="9">
    <source>
        <dbReference type="ARBA" id="ARBA00031636"/>
    </source>
</evidence>
<keyword evidence="3" id="KW-0050">Antiport</keyword>
<comment type="caution">
    <text evidence="11">The sequence shown here is derived from an EMBL/GenBank/DDBJ whole genome shotgun (WGS) entry which is preliminary data.</text>
</comment>
<protein>
    <recommendedName>
        <fullName evidence="9">Multidrug-efflux transporter</fullName>
    </recommendedName>
</protein>
<evidence type="ECO:0000256" key="4">
    <source>
        <dbReference type="ARBA" id="ARBA00022475"/>
    </source>
</evidence>
<name>A0A069D5A5_9BACE</name>
<comment type="subcellular location">
    <subcellularLocation>
        <location evidence="1">Cell membrane</location>
        <topology evidence="1">Multi-pass membrane protein</topology>
    </subcellularLocation>
</comment>
<feature type="transmembrane region" description="Helical" evidence="10">
    <location>
        <begin position="104"/>
        <end position="127"/>
    </location>
</feature>
<keyword evidence="12" id="KW-1185">Reference proteome</keyword>
<feature type="transmembrane region" description="Helical" evidence="10">
    <location>
        <begin position="372"/>
        <end position="391"/>
    </location>
</feature>
<feature type="transmembrane region" description="Helical" evidence="10">
    <location>
        <begin position="65"/>
        <end position="83"/>
    </location>
</feature>
<feature type="transmembrane region" description="Helical" evidence="10">
    <location>
        <begin position="334"/>
        <end position="352"/>
    </location>
</feature>
<dbReference type="GO" id="GO:0015297">
    <property type="term" value="F:antiporter activity"/>
    <property type="evidence" value="ECO:0007669"/>
    <property type="project" value="UniProtKB-KW"/>
</dbReference>
<dbReference type="InterPro" id="IPR048279">
    <property type="entry name" value="MdtK-like"/>
</dbReference>
<dbReference type="InterPro" id="IPR002528">
    <property type="entry name" value="MATE_fam"/>
</dbReference>
<keyword evidence="6 10" id="KW-1133">Transmembrane helix</keyword>
<dbReference type="GO" id="GO:0042910">
    <property type="term" value="F:xenobiotic transmembrane transporter activity"/>
    <property type="evidence" value="ECO:0007669"/>
    <property type="project" value="InterPro"/>
</dbReference>
<dbReference type="EMBL" id="BAJS01000022">
    <property type="protein sequence ID" value="GAK37520.1"/>
    <property type="molecule type" value="Genomic_DNA"/>
</dbReference>
<keyword evidence="7" id="KW-0406">Ion transport</keyword>
<feature type="transmembrane region" description="Helical" evidence="10">
    <location>
        <begin position="208"/>
        <end position="233"/>
    </location>
</feature>
<feature type="transmembrane region" description="Helical" evidence="10">
    <location>
        <begin position="295"/>
        <end position="314"/>
    </location>
</feature>
<evidence type="ECO:0000256" key="10">
    <source>
        <dbReference type="SAM" id="Phobius"/>
    </source>
</evidence>
<proteinExistence type="predicted"/>
<dbReference type="GO" id="GO:0006811">
    <property type="term" value="P:monoatomic ion transport"/>
    <property type="evidence" value="ECO:0007669"/>
    <property type="project" value="UniProtKB-KW"/>
</dbReference>
<dbReference type="InterPro" id="IPR050222">
    <property type="entry name" value="MATE_MdtK"/>
</dbReference>
<feature type="transmembrane region" description="Helical" evidence="10">
    <location>
        <begin position="176"/>
        <end position="196"/>
    </location>
</feature>
<feature type="transmembrane region" description="Helical" evidence="10">
    <location>
        <begin position="27"/>
        <end position="45"/>
    </location>
</feature>
<dbReference type="AlphaFoldDB" id="A0A069D5A5"/>
<keyword evidence="8 10" id="KW-0472">Membrane</keyword>
<reference evidence="11 12" key="1">
    <citation type="journal article" date="2015" name="Microbes Environ.">
        <title>Distribution and evolution of nitrogen fixation genes in the phylum bacteroidetes.</title>
        <authorList>
            <person name="Inoue J."/>
            <person name="Oshima K."/>
            <person name="Suda W."/>
            <person name="Sakamoto M."/>
            <person name="Iino T."/>
            <person name="Noda S."/>
            <person name="Hongoh Y."/>
            <person name="Hattori M."/>
            <person name="Ohkuma M."/>
        </authorList>
    </citation>
    <scope>NUCLEOTIDE SEQUENCE [LARGE SCALE GENOMIC DNA]</scope>
    <source>
        <strain evidence="11 12">JCM 15093</strain>
    </source>
</reference>
<feature type="transmembrane region" description="Helical" evidence="10">
    <location>
        <begin position="431"/>
        <end position="451"/>
    </location>
</feature>
<evidence type="ECO:0000256" key="6">
    <source>
        <dbReference type="ARBA" id="ARBA00022989"/>
    </source>
</evidence>
<feature type="transmembrane region" description="Helical" evidence="10">
    <location>
        <begin position="403"/>
        <end position="425"/>
    </location>
</feature>
<dbReference type="PANTHER" id="PTHR43298">
    <property type="entry name" value="MULTIDRUG RESISTANCE PROTEIN NORM-RELATED"/>
    <property type="match status" value="1"/>
</dbReference>
<evidence type="ECO:0000256" key="1">
    <source>
        <dbReference type="ARBA" id="ARBA00004651"/>
    </source>
</evidence>
<dbReference type="eggNOG" id="COG0534">
    <property type="taxonomic scope" value="Bacteria"/>
</dbReference>
<evidence type="ECO:0000313" key="12">
    <source>
        <dbReference type="Proteomes" id="UP000027601"/>
    </source>
</evidence>
<dbReference type="STRING" id="1121097.GCA_000428125_02689"/>
<sequence length="461" mass="51426">MFRSFFSVKQTLSLQKRTTDFMYTNKQIWNVSFPIVLSLLAQNIINVTDTAFLGRVSEVALGGSAMGGLFYICIFTVAFGFSTGSQIMIARRNGEQRYSEVGPVMIQGVIFLLAAALFMFLFTRVFGEDIMHFIVSSDTIFDATMDYLYWRVFGFFFSFINVMFRAFYIGVTKTKVLTINAIVMALTNVVLDYALIFGNFGFPEMGIAGAAIASVIAEASSIVFFLIYTYVTVDFKKYGLNQFRTFNLKLLTQILNISCFTMLQYFLSMATWFAFFAAVERLGQRDLAIANIVRSIYIVMMIPVSSLATTANSLVSNTIGSGKLPQVMPLIGKISRMSFLIMLVSVGIIVLFKEQVLAIYTNEVQLINESGASVLVIGIAMLVASVSNILFSSISGTGNTRSALMLETITLVIYIGYVFIVAIAWQAPVEICFTTEILYYVLLLVGSYIYLKKAKWQNKKI</sequence>
<dbReference type="Pfam" id="PF01554">
    <property type="entry name" value="MatE"/>
    <property type="match status" value="2"/>
</dbReference>
<dbReference type="NCBIfam" id="TIGR00797">
    <property type="entry name" value="matE"/>
    <property type="match status" value="1"/>
</dbReference>
<dbReference type="PIRSF" id="PIRSF006603">
    <property type="entry name" value="DinF"/>
    <property type="match status" value="1"/>
</dbReference>
<evidence type="ECO:0000313" key="11">
    <source>
        <dbReference type="EMBL" id="GAK37520.1"/>
    </source>
</evidence>
<dbReference type="Proteomes" id="UP000027601">
    <property type="component" value="Unassembled WGS sequence"/>
</dbReference>
<evidence type="ECO:0000256" key="7">
    <source>
        <dbReference type="ARBA" id="ARBA00023065"/>
    </source>
</evidence>
<feature type="transmembrane region" description="Helical" evidence="10">
    <location>
        <begin position="254"/>
        <end position="275"/>
    </location>
</feature>
<keyword evidence="2" id="KW-0813">Transport</keyword>
<dbReference type="CDD" id="cd13133">
    <property type="entry name" value="MATE_like_7"/>
    <property type="match status" value="1"/>
</dbReference>
<accession>A0A069D5A5</accession>
<organism evidence="11 12">
    <name type="scientific">Bacteroides graminisolvens DSM 19988 = JCM 15093</name>
    <dbReference type="NCBI Taxonomy" id="1121097"/>
    <lineage>
        <taxon>Bacteria</taxon>
        <taxon>Pseudomonadati</taxon>
        <taxon>Bacteroidota</taxon>
        <taxon>Bacteroidia</taxon>
        <taxon>Bacteroidales</taxon>
        <taxon>Bacteroidaceae</taxon>
        <taxon>Bacteroides</taxon>
    </lineage>
</organism>
<feature type="transmembrane region" description="Helical" evidence="10">
    <location>
        <begin position="147"/>
        <end position="164"/>
    </location>
</feature>
<keyword evidence="5 10" id="KW-0812">Transmembrane</keyword>
<keyword evidence="4" id="KW-1003">Cell membrane</keyword>
<evidence type="ECO:0000256" key="2">
    <source>
        <dbReference type="ARBA" id="ARBA00022448"/>
    </source>
</evidence>
<evidence type="ECO:0000256" key="8">
    <source>
        <dbReference type="ARBA" id="ARBA00023136"/>
    </source>
</evidence>
<evidence type="ECO:0000256" key="3">
    <source>
        <dbReference type="ARBA" id="ARBA00022449"/>
    </source>
</evidence>
<dbReference type="PANTHER" id="PTHR43298:SF2">
    <property type="entry name" value="FMN_FAD EXPORTER YEEO-RELATED"/>
    <property type="match status" value="1"/>
</dbReference>
<dbReference type="GO" id="GO:0005886">
    <property type="term" value="C:plasma membrane"/>
    <property type="evidence" value="ECO:0007669"/>
    <property type="project" value="UniProtKB-SubCell"/>
</dbReference>